<sequence length="1301" mass="142983">MAALECARLEEGVLPTTLDKLTIRTEDDGNFTLTALPETGSVNTIVESVLGHSVELHRLQASGAEGQSGCFIYFVRNSSNPEKTVAVTKVYPPACLKDFFEELVAYRRLLSLSDPPSAARPLGVGRTRDESTAEPMGVIVYQLAEGRAINTIIRDIGRISILRLIAKQPCLDETRELMNDIIRGALHGIPINHKSNQAPSQDIPTAEILGYQFNGLMTDLISAVQGVALTLAKLHREKAEWSSASESVADKVRSKLQGWVEEIQGPSRGRYERAIGSNKIQQLASLVDRAIDYSREEGVASLLHGDASPGNFFWDPIQGITMIDYGGLARSMDANGRPIGPAEMDAAGFHERLRKYAGDFGMSEADIGHVQAEFWKAYQANGIPINEGLVRLFKTRTQLSRLWSAVDKQGTSRDEHKAVQLSEKIKFEWERLVSISPERIQPWRVLVVANASGPGKGGLPLLNQELVKAMSEIPNASVTLFMVQPENEVKTASSGHGRAKVVCIPSRGDDPSALLYHVAKVHQPGDYSLPIPDNQHASPFNLIIGHSRYSSTAASLIRERWYPTAKLALITHTSALRKSDYAWKWYGQTRELGYVEATRLAMLDERILPKADLAVGVGPVLTTEAREREWMGQCNRPRANMMGPRFHELVPGVRMGDACTQQRQQRQPSDLFRVLLAGRADDPAKGLDDAVYAVRKIALSGNDISLDVLGLPAEDVERWQQAVDDMTGMSDLVRLHPFSDDPNAVSRFYCNADLVIMPSMHEGFGMIFTEVAGLGVPILVTQESGAGQLALDGSRIPPQIGQACVVMDESTYGIVPSPTSQRVAVWAYRIDQMRCYPEQTRRHARSLQRIMRGYSWKHAAKALLRSAMEGEGDTVQMAHGSVAPAYSSCPRPSLGMSVVSSMRRAARTRNRSGKPNLKQTEDVMENLQEISPTISALEEHVSSAVGSPVNLRSLDPTHPAGFSGAIIFFAHANDEFANEESSLASNDSSKGRVVAVIKLFVHGLDNGITEELSSLEWLLLQTKGDIKTAAPLAVGRMTWDTKPAGVVTYQVAPGVSLYQLMMQMGRLPPGPVRREMLSVFTAGVQAVARTLARLHTHSVEGRPGTEYLEWYFTAATKRVQQALVYKDIIRSAGLEADQLPTKMNQLITDCKRDLASRPRTTVAHGDAHPGNFFYDHATGHVTMIDTTTLHCSLDENGEPVGVPERDLGHFVHMLRRTGEQYGLTRQEMQESTTDFVEAYLGNAAAPANLQIIRFLMSCSALSFLNYAAQSDQTKVNLQVKILQDLFRLGEGWTQLDGMGGL</sequence>
<gene>
    <name evidence="2" type="ORF">N7537_007130</name>
</gene>
<dbReference type="GeneID" id="81588429"/>
<dbReference type="Gene3D" id="3.90.1200.10">
    <property type="match status" value="1"/>
</dbReference>
<dbReference type="Proteomes" id="UP001213799">
    <property type="component" value="Unassembled WGS sequence"/>
</dbReference>
<organism evidence="2 3">
    <name type="scientific">Penicillium hordei</name>
    <dbReference type="NCBI Taxonomy" id="40994"/>
    <lineage>
        <taxon>Eukaryota</taxon>
        <taxon>Fungi</taxon>
        <taxon>Dikarya</taxon>
        <taxon>Ascomycota</taxon>
        <taxon>Pezizomycotina</taxon>
        <taxon>Eurotiomycetes</taxon>
        <taxon>Eurotiomycetidae</taxon>
        <taxon>Eurotiales</taxon>
        <taxon>Aspergillaceae</taxon>
        <taxon>Penicillium</taxon>
    </lineage>
</organism>
<keyword evidence="3" id="KW-1185">Reference proteome</keyword>
<dbReference type="Pfam" id="PF01636">
    <property type="entry name" value="APH"/>
    <property type="match status" value="1"/>
</dbReference>
<accession>A0AAD6EA42</accession>
<comment type="caution">
    <text evidence="2">The sequence shown here is derived from an EMBL/GenBank/DDBJ whole genome shotgun (WGS) entry which is preliminary data.</text>
</comment>
<dbReference type="SUPFAM" id="SSF56112">
    <property type="entry name" value="Protein kinase-like (PK-like)"/>
    <property type="match status" value="2"/>
</dbReference>
<reference evidence="2" key="2">
    <citation type="submission" date="2023-01" db="EMBL/GenBank/DDBJ databases">
        <authorList>
            <person name="Petersen C."/>
        </authorList>
    </citation>
    <scope>NUCLEOTIDE SEQUENCE</scope>
    <source>
        <strain evidence="2">IBT 12815</strain>
    </source>
</reference>
<reference evidence="2" key="1">
    <citation type="journal article" date="2023" name="IMA Fungus">
        <title>Comparative genomic study of the Penicillium genus elucidates a diverse pangenome and 15 lateral gene transfer events.</title>
        <authorList>
            <person name="Petersen C."/>
            <person name="Sorensen T."/>
            <person name="Nielsen M.R."/>
            <person name="Sondergaard T.E."/>
            <person name="Sorensen J.L."/>
            <person name="Fitzpatrick D.A."/>
            <person name="Frisvad J.C."/>
            <person name="Nielsen K.L."/>
        </authorList>
    </citation>
    <scope>NUCLEOTIDE SEQUENCE</scope>
    <source>
        <strain evidence="2">IBT 12815</strain>
    </source>
</reference>
<dbReference type="RefSeq" id="XP_056753972.1">
    <property type="nucleotide sequence ID" value="XM_056898187.1"/>
</dbReference>
<proteinExistence type="predicted"/>
<name>A0AAD6EA42_9EURO</name>
<dbReference type="Gene3D" id="3.40.50.2000">
    <property type="entry name" value="Glycogen Phosphorylase B"/>
    <property type="match status" value="1"/>
</dbReference>
<dbReference type="EMBL" id="JAQJAE010000003">
    <property type="protein sequence ID" value="KAJ5604174.1"/>
    <property type="molecule type" value="Genomic_DNA"/>
</dbReference>
<evidence type="ECO:0000259" key="1">
    <source>
        <dbReference type="Pfam" id="PF01636"/>
    </source>
</evidence>
<dbReference type="InterPro" id="IPR011009">
    <property type="entry name" value="Kinase-like_dom_sf"/>
</dbReference>
<evidence type="ECO:0000313" key="2">
    <source>
        <dbReference type="EMBL" id="KAJ5604174.1"/>
    </source>
</evidence>
<feature type="domain" description="Aminoglycoside phosphotransferase" evidence="1">
    <location>
        <begin position="1064"/>
        <end position="1185"/>
    </location>
</feature>
<dbReference type="SUPFAM" id="SSF53756">
    <property type="entry name" value="UDP-Glycosyltransferase/glycogen phosphorylase"/>
    <property type="match status" value="1"/>
</dbReference>
<dbReference type="InterPro" id="IPR002575">
    <property type="entry name" value="Aminoglycoside_PTrfase"/>
</dbReference>
<protein>
    <recommendedName>
        <fullName evidence="1">Aminoglycoside phosphotransferase domain-containing protein</fullName>
    </recommendedName>
</protein>
<dbReference type="PANTHER" id="PTHR12526">
    <property type="entry name" value="GLYCOSYLTRANSFERASE"/>
    <property type="match status" value="1"/>
</dbReference>
<dbReference type="Pfam" id="PF20706">
    <property type="entry name" value="GT4-conflict"/>
    <property type="match status" value="1"/>
</dbReference>
<evidence type="ECO:0000313" key="3">
    <source>
        <dbReference type="Proteomes" id="UP001213799"/>
    </source>
</evidence>
<dbReference type="CDD" id="cd03801">
    <property type="entry name" value="GT4_PimA-like"/>
    <property type="match status" value="1"/>
</dbReference>